<evidence type="ECO:0000313" key="1">
    <source>
        <dbReference type="EMBL" id="OIQ64037.1"/>
    </source>
</evidence>
<proteinExistence type="predicted"/>
<name>A0A1J5PKH9_9ZZZZ</name>
<reference evidence="1" key="1">
    <citation type="submission" date="2016-10" db="EMBL/GenBank/DDBJ databases">
        <title>Sequence of Gallionella enrichment culture.</title>
        <authorList>
            <person name="Poehlein A."/>
            <person name="Muehling M."/>
            <person name="Daniel R."/>
        </authorList>
    </citation>
    <scope>NUCLEOTIDE SEQUENCE</scope>
</reference>
<comment type="caution">
    <text evidence="1">The sequence shown here is derived from an EMBL/GenBank/DDBJ whole genome shotgun (WGS) entry which is preliminary data.</text>
</comment>
<gene>
    <name evidence="1" type="ORF">GALL_544170</name>
</gene>
<dbReference type="EMBL" id="MLJW01008473">
    <property type="protein sequence ID" value="OIQ64037.1"/>
    <property type="molecule type" value="Genomic_DNA"/>
</dbReference>
<accession>A0A1J5PKH9</accession>
<dbReference type="AlphaFoldDB" id="A0A1J5PKH9"/>
<sequence>MGDLECLCRVHSHAICWSQEVSLVKNPGELLTIFGKIYCAGTGANDRHPSCFQCSCQPQWGLSAQLHNDTGYRAREAFCMDDFEHVFKA</sequence>
<organism evidence="1">
    <name type="scientific">mine drainage metagenome</name>
    <dbReference type="NCBI Taxonomy" id="410659"/>
    <lineage>
        <taxon>unclassified sequences</taxon>
        <taxon>metagenomes</taxon>
        <taxon>ecological metagenomes</taxon>
    </lineage>
</organism>
<protein>
    <submittedName>
        <fullName evidence="1">Uncharacterized protein</fullName>
    </submittedName>
</protein>